<comment type="similarity">
    <text evidence="1">Belongs to the CutA family.</text>
</comment>
<dbReference type="Gene3D" id="3.30.70.120">
    <property type="match status" value="1"/>
</dbReference>
<dbReference type="AlphaFoldDB" id="A0A2S5SRG5"/>
<sequence>MNEPEVMLALSTAPDEDAARHIARQLVDEGLVACVNLLPSARSIYRWQGRVEDTRECVMVIKTTRSAWPRLLERLPALHPYELPELIACDVRDGHAPYLAWVRSNVREDRP</sequence>
<name>A0A2S5SRG5_9BURK</name>
<evidence type="ECO:0000313" key="2">
    <source>
        <dbReference type="EMBL" id="PPE65338.1"/>
    </source>
</evidence>
<dbReference type="EMBL" id="PSNX01000015">
    <property type="protein sequence ID" value="PPE65338.1"/>
    <property type="molecule type" value="Genomic_DNA"/>
</dbReference>
<evidence type="ECO:0000256" key="1">
    <source>
        <dbReference type="ARBA" id="ARBA00010169"/>
    </source>
</evidence>
<reference evidence="2 3" key="1">
    <citation type="submission" date="2018-02" db="EMBL/GenBank/DDBJ databases">
        <title>Reclassifiation of [Polyangium] brachysporum DSM 7029 as Guopingzhaonella breviflexa gen. nov., sp. nov., a member of the family Comamonadaceae.</title>
        <authorList>
            <person name="Tang B."/>
        </authorList>
    </citation>
    <scope>NUCLEOTIDE SEQUENCE [LARGE SCALE GENOMIC DNA]</scope>
    <source>
        <strain evidence="2 3">BCRC 80649</strain>
    </source>
</reference>
<proteinExistence type="inferred from homology"/>
<dbReference type="RefSeq" id="WP_104303641.1">
    <property type="nucleotide sequence ID" value="NZ_PSNX01000015.1"/>
</dbReference>
<evidence type="ECO:0000313" key="3">
    <source>
        <dbReference type="Proteomes" id="UP000238605"/>
    </source>
</evidence>
<dbReference type="InterPro" id="IPR004323">
    <property type="entry name" value="Ion_tolerance_CutA"/>
</dbReference>
<dbReference type="Pfam" id="PF03091">
    <property type="entry name" value="CutA1"/>
    <property type="match status" value="1"/>
</dbReference>
<organism evidence="2 3">
    <name type="scientific">Caldimonas caldifontis</name>
    <dbReference type="NCBI Taxonomy" id="1452508"/>
    <lineage>
        <taxon>Bacteria</taxon>
        <taxon>Pseudomonadati</taxon>
        <taxon>Pseudomonadota</taxon>
        <taxon>Betaproteobacteria</taxon>
        <taxon>Burkholderiales</taxon>
        <taxon>Sphaerotilaceae</taxon>
        <taxon>Caldimonas</taxon>
    </lineage>
</organism>
<dbReference type="OrthoDB" id="37622at2"/>
<dbReference type="Proteomes" id="UP000238605">
    <property type="component" value="Unassembled WGS sequence"/>
</dbReference>
<dbReference type="PANTHER" id="PTHR23419">
    <property type="entry name" value="DIVALENT CATION TOLERANCE CUTA-RELATED"/>
    <property type="match status" value="1"/>
</dbReference>
<dbReference type="InterPro" id="IPR015867">
    <property type="entry name" value="N-reg_PII/ATP_PRibTrfase_C"/>
</dbReference>
<comment type="caution">
    <text evidence="2">The sequence shown here is derived from an EMBL/GenBank/DDBJ whole genome shotgun (WGS) entry which is preliminary data.</text>
</comment>
<accession>A0A2S5SRG5</accession>
<dbReference type="PANTHER" id="PTHR23419:SF8">
    <property type="entry name" value="FI09726P"/>
    <property type="match status" value="1"/>
</dbReference>
<dbReference type="InterPro" id="IPR011322">
    <property type="entry name" value="N-reg_PII-like_a/b"/>
</dbReference>
<dbReference type="GO" id="GO:0010038">
    <property type="term" value="P:response to metal ion"/>
    <property type="evidence" value="ECO:0007669"/>
    <property type="project" value="InterPro"/>
</dbReference>
<dbReference type="GO" id="GO:0005507">
    <property type="term" value="F:copper ion binding"/>
    <property type="evidence" value="ECO:0007669"/>
    <property type="project" value="TreeGrafter"/>
</dbReference>
<gene>
    <name evidence="2" type="ORF">C1704_15490</name>
</gene>
<protein>
    <submittedName>
        <fullName evidence="2">Divalent-cation tolerance protein CutA</fullName>
    </submittedName>
</protein>
<keyword evidence="3" id="KW-1185">Reference proteome</keyword>
<dbReference type="SUPFAM" id="SSF54913">
    <property type="entry name" value="GlnB-like"/>
    <property type="match status" value="1"/>
</dbReference>